<keyword evidence="2" id="KW-0805">Transcription regulation</keyword>
<dbReference type="AlphaFoldDB" id="A0AAU7NTT5"/>
<dbReference type="Gene3D" id="1.10.10.10">
    <property type="entry name" value="Winged helix-like DNA-binding domain superfamily/Winged helix DNA-binding domain"/>
    <property type="match status" value="1"/>
</dbReference>
<dbReference type="Pfam" id="PF03965">
    <property type="entry name" value="Penicillinase_R"/>
    <property type="match status" value="1"/>
</dbReference>
<evidence type="ECO:0000313" key="6">
    <source>
        <dbReference type="Proteomes" id="UP001225378"/>
    </source>
</evidence>
<dbReference type="RefSeq" id="WP_305906816.1">
    <property type="nucleotide sequence ID" value="NZ_CP157743.1"/>
</dbReference>
<reference evidence="5 6" key="1">
    <citation type="journal article" date="2024" name="Microbiology">
        <title>Methylomarinum rosea sp. nov., a novel halophilic methanotrophic bacterium from the hypersaline Lake Elton.</title>
        <authorList>
            <person name="Suleimanov R.Z."/>
            <person name="Oshkin I.Y."/>
            <person name="Danilova O.V."/>
            <person name="Suzina N.E."/>
            <person name="Dedysh S.N."/>
        </authorList>
    </citation>
    <scope>NUCLEOTIDE SEQUENCE [LARGE SCALE GENOMIC DNA]</scope>
    <source>
        <strain evidence="5 6">Ch1-1</strain>
    </source>
</reference>
<dbReference type="InterPro" id="IPR005650">
    <property type="entry name" value="BlaI_family"/>
</dbReference>
<dbReference type="InterPro" id="IPR036388">
    <property type="entry name" value="WH-like_DNA-bd_sf"/>
</dbReference>
<dbReference type="SUPFAM" id="SSF46785">
    <property type="entry name" value="Winged helix' DNA-binding domain"/>
    <property type="match status" value="1"/>
</dbReference>
<evidence type="ECO:0000256" key="4">
    <source>
        <dbReference type="ARBA" id="ARBA00023163"/>
    </source>
</evidence>
<keyword evidence="3" id="KW-0238">DNA-binding</keyword>
<dbReference type="GO" id="GO:0045892">
    <property type="term" value="P:negative regulation of DNA-templated transcription"/>
    <property type="evidence" value="ECO:0007669"/>
    <property type="project" value="InterPro"/>
</dbReference>
<accession>A0AAU7NTT5</accession>
<proteinExistence type="inferred from homology"/>
<gene>
    <name evidence="5" type="ORF">Q9L42_018980</name>
</gene>
<dbReference type="InterPro" id="IPR036390">
    <property type="entry name" value="WH_DNA-bd_sf"/>
</dbReference>
<dbReference type="Proteomes" id="UP001225378">
    <property type="component" value="Chromosome"/>
</dbReference>
<dbReference type="GO" id="GO:0003677">
    <property type="term" value="F:DNA binding"/>
    <property type="evidence" value="ECO:0007669"/>
    <property type="project" value="UniProtKB-KW"/>
</dbReference>
<keyword evidence="4" id="KW-0804">Transcription</keyword>
<dbReference type="EMBL" id="CP157743">
    <property type="protein sequence ID" value="XBS20407.1"/>
    <property type="molecule type" value="Genomic_DNA"/>
</dbReference>
<evidence type="ECO:0000256" key="2">
    <source>
        <dbReference type="ARBA" id="ARBA00023015"/>
    </source>
</evidence>
<comment type="similarity">
    <text evidence="1">Belongs to the BlaI transcriptional regulatory family.</text>
</comment>
<dbReference type="KEGG" id="mech:Q9L42_018980"/>
<sequence length="135" mass="15332">MKIIQRPYLGELEMAVLEYLWAKGAFDANGVHAALGKTRGISHNTIQSTLERLYKKKLLTRQKVSRAYVYEASVSRDELMGRMITDVVHTLVDDDADSMLAAFVDIAARSDEAHLERLEQLISEYRSKRCDKTPS</sequence>
<name>A0AAU7NTT5_9GAMM</name>
<dbReference type="PIRSF" id="PIRSF019455">
    <property type="entry name" value="CopR_AtkY"/>
    <property type="match status" value="1"/>
</dbReference>
<evidence type="ECO:0000313" key="5">
    <source>
        <dbReference type="EMBL" id="XBS20407.1"/>
    </source>
</evidence>
<keyword evidence="6" id="KW-1185">Reference proteome</keyword>
<evidence type="ECO:0000256" key="1">
    <source>
        <dbReference type="ARBA" id="ARBA00011046"/>
    </source>
</evidence>
<protein>
    <submittedName>
        <fullName evidence="5">BlaI/MecI/CopY family transcriptional regulator</fullName>
    </submittedName>
</protein>
<evidence type="ECO:0000256" key="3">
    <source>
        <dbReference type="ARBA" id="ARBA00023125"/>
    </source>
</evidence>
<organism evidence="5 6">
    <name type="scientific">Methylomarinum roseum</name>
    <dbReference type="NCBI Taxonomy" id="3067653"/>
    <lineage>
        <taxon>Bacteria</taxon>
        <taxon>Pseudomonadati</taxon>
        <taxon>Pseudomonadota</taxon>
        <taxon>Gammaproteobacteria</taxon>
        <taxon>Methylococcales</taxon>
        <taxon>Methylococcaceae</taxon>
        <taxon>Methylomarinum</taxon>
    </lineage>
</organism>